<proteinExistence type="predicted"/>
<evidence type="ECO:0000313" key="1">
    <source>
        <dbReference type="EMBL" id="BFG71127.1"/>
    </source>
</evidence>
<name>A0AAT9GKU3_9BACT</name>
<evidence type="ECO:0008006" key="2">
    <source>
        <dbReference type="Google" id="ProtNLM"/>
    </source>
</evidence>
<dbReference type="RefSeq" id="WP_353548763.1">
    <property type="nucleotide sequence ID" value="NZ_AP029612.1"/>
</dbReference>
<reference evidence="1" key="1">
    <citation type="submission" date="2024-02" db="EMBL/GenBank/DDBJ databases">
        <title>Sediminibacterium planktonica sp. nov. and Sediminibacterium longus sp. nov., isolated from surface lake and river water.</title>
        <authorList>
            <person name="Watanabe K."/>
            <person name="Takemine S."/>
            <person name="Ishii Y."/>
            <person name="Ogata Y."/>
            <person name="Shindo C."/>
            <person name="Suda W."/>
        </authorList>
    </citation>
    <scope>NUCLEOTIDE SEQUENCE</scope>
    <source>
        <strain evidence="1">KACHI17</strain>
    </source>
</reference>
<dbReference type="Gene3D" id="3.10.450.50">
    <property type="match status" value="1"/>
</dbReference>
<protein>
    <recommendedName>
        <fullName evidence="2">Nuclear transport factor 2 family protein</fullName>
    </recommendedName>
</protein>
<accession>A0AAT9GKU3</accession>
<gene>
    <name evidence="1" type="ORF">KACHI17_20080</name>
</gene>
<organism evidence="1">
    <name type="scientific">Sediminibacterium sp. KACHI17</name>
    <dbReference type="NCBI Taxonomy" id="1751071"/>
    <lineage>
        <taxon>Bacteria</taxon>
        <taxon>Pseudomonadati</taxon>
        <taxon>Bacteroidota</taxon>
        <taxon>Chitinophagia</taxon>
        <taxon>Chitinophagales</taxon>
        <taxon>Chitinophagaceae</taxon>
        <taxon>Sediminibacterium</taxon>
    </lineage>
</organism>
<sequence>MKAFFLCLLTFLSVNGYSQKGIHGLIHAERSFARYTVQQGIPTGFSHFLDKNGIVFNGAEPKNGIQQYKQQPLSPTILNWGPEYAVISASQDFGFTTGPYHVQRSSKDSVSGRGQYSSVWHIDEKGEWKVLIDLGVRYSNQRNIPESTMDMDLSKITVIPFSMEEVQHADEALNRLLEQKGGTAVEGYLTTQSWFNTNGQAPLMGARDIFSALQKFSAGKKLAYTGGGISSAKDLAFTYGKLMDKEPQPYLRIWTKQKTGWILLLQVMNWYQQ</sequence>
<dbReference type="EMBL" id="AP029612">
    <property type="protein sequence ID" value="BFG71127.1"/>
    <property type="molecule type" value="Genomic_DNA"/>
</dbReference>
<dbReference type="AlphaFoldDB" id="A0AAT9GKU3"/>